<reference evidence="5 6" key="1">
    <citation type="submission" date="2019-09" db="EMBL/GenBank/DDBJ databases">
        <title>Actinomadura physcomitrii sp. nov., a novel actinomycete isolated from moss [Physcomitrium sphaericum (Ludw) Fuernr].</title>
        <authorList>
            <person name="Zhuang X."/>
            <person name="Liu C."/>
        </authorList>
    </citation>
    <scope>NUCLEOTIDE SEQUENCE [LARGE SCALE GENOMIC DNA]</scope>
    <source>
        <strain evidence="5 6">HMC1</strain>
    </source>
</reference>
<dbReference type="OrthoDB" id="5245088at2"/>
<dbReference type="CDD" id="cd12797">
    <property type="entry name" value="M23_peptidase"/>
    <property type="match status" value="1"/>
</dbReference>
<dbReference type="PANTHER" id="PTHR21666">
    <property type="entry name" value="PEPTIDASE-RELATED"/>
    <property type="match status" value="1"/>
</dbReference>
<dbReference type="Pfam" id="PF01551">
    <property type="entry name" value="Peptidase_M23"/>
    <property type="match status" value="1"/>
</dbReference>
<evidence type="ECO:0000313" key="5">
    <source>
        <dbReference type="EMBL" id="KAB2341935.1"/>
    </source>
</evidence>
<feature type="region of interest" description="Disordered" evidence="2">
    <location>
        <begin position="161"/>
        <end position="185"/>
    </location>
</feature>
<keyword evidence="3" id="KW-1133">Transmembrane helix</keyword>
<evidence type="ECO:0000256" key="3">
    <source>
        <dbReference type="SAM" id="Phobius"/>
    </source>
</evidence>
<keyword evidence="1" id="KW-0732">Signal</keyword>
<name>A0A6H9YD07_9ACTN</name>
<accession>A0A6H9YD07</accession>
<dbReference type="Gene3D" id="2.70.70.10">
    <property type="entry name" value="Glucose Permease (Domain IIA)"/>
    <property type="match status" value="1"/>
</dbReference>
<dbReference type="EMBL" id="WBMT01000024">
    <property type="protein sequence ID" value="KAB2341935.1"/>
    <property type="molecule type" value="Genomic_DNA"/>
</dbReference>
<dbReference type="GO" id="GO:0004222">
    <property type="term" value="F:metalloendopeptidase activity"/>
    <property type="evidence" value="ECO:0007669"/>
    <property type="project" value="TreeGrafter"/>
</dbReference>
<dbReference type="AlphaFoldDB" id="A0A6H9YD07"/>
<keyword evidence="3" id="KW-0472">Membrane</keyword>
<dbReference type="SUPFAM" id="SSF51261">
    <property type="entry name" value="Duplicated hybrid motif"/>
    <property type="match status" value="1"/>
</dbReference>
<organism evidence="5 6">
    <name type="scientific">Actinomadura rudentiformis</name>
    <dbReference type="NCBI Taxonomy" id="359158"/>
    <lineage>
        <taxon>Bacteria</taxon>
        <taxon>Bacillati</taxon>
        <taxon>Actinomycetota</taxon>
        <taxon>Actinomycetes</taxon>
        <taxon>Streptosporangiales</taxon>
        <taxon>Thermomonosporaceae</taxon>
        <taxon>Actinomadura</taxon>
    </lineage>
</organism>
<dbReference type="InterPro" id="IPR011055">
    <property type="entry name" value="Dup_hybrid_motif"/>
</dbReference>
<dbReference type="PANTHER" id="PTHR21666:SF289">
    <property type="entry name" value="L-ALA--D-GLU ENDOPEPTIDASE"/>
    <property type="match status" value="1"/>
</dbReference>
<feature type="compositionally biased region" description="Basic residues" evidence="2">
    <location>
        <begin position="233"/>
        <end position="243"/>
    </location>
</feature>
<dbReference type="InterPro" id="IPR016047">
    <property type="entry name" value="M23ase_b-sheet_dom"/>
</dbReference>
<dbReference type="Proteomes" id="UP000468735">
    <property type="component" value="Unassembled WGS sequence"/>
</dbReference>
<evidence type="ECO:0000259" key="4">
    <source>
        <dbReference type="Pfam" id="PF01551"/>
    </source>
</evidence>
<evidence type="ECO:0000256" key="1">
    <source>
        <dbReference type="ARBA" id="ARBA00022729"/>
    </source>
</evidence>
<evidence type="ECO:0000313" key="6">
    <source>
        <dbReference type="Proteomes" id="UP000468735"/>
    </source>
</evidence>
<protein>
    <submittedName>
        <fullName evidence="5">M23 family metallopeptidase</fullName>
    </submittedName>
</protein>
<keyword evidence="3" id="KW-0812">Transmembrane</keyword>
<gene>
    <name evidence="5" type="ORF">F8566_40515</name>
</gene>
<feature type="transmembrane region" description="Helical" evidence="3">
    <location>
        <begin position="192"/>
        <end position="210"/>
    </location>
</feature>
<sequence length="243" mass="26462">MPAPDVRRMPAPEAWRMPAPEAWGMPASDAWRWPLGPPAPRIVRGFSPPPAPWSSGHRGVDLAARPGQPVYAAGPGRVSYSGRLAGRGVIAINHGPVRTTYLPVRSQLPLGRPVEAGAHIGVLEASSHCAEPCLHWGLLRDATYLDPLSLVRPRIRLLPLWPSEPTPADAKPEQPPPYEPEPRLDLRDATTATGGAIAGILLALACSLAWRTTRTLTRRKPPTGVIDLTQERRQRRQRQTPSP</sequence>
<evidence type="ECO:0000256" key="2">
    <source>
        <dbReference type="SAM" id="MobiDB-lite"/>
    </source>
</evidence>
<feature type="domain" description="M23ase beta-sheet core" evidence="4">
    <location>
        <begin position="56"/>
        <end position="147"/>
    </location>
</feature>
<feature type="region of interest" description="Disordered" evidence="2">
    <location>
        <begin position="219"/>
        <end position="243"/>
    </location>
</feature>
<dbReference type="InterPro" id="IPR050570">
    <property type="entry name" value="Cell_wall_metabolism_enzyme"/>
</dbReference>
<keyword evidence="6" id="KW-1185">Reference proteome</keyword>
<comment type="caution">
    <text evidence="5">The sequence shown here is derived from an EMBL/GenBank/DDBJ whole genome shotgun (WGS) entry which is preliminary data.</text>
</comment>
<proteinExistence type="predicted"/>